<name>A0A545U461_9GAMM</name>
<organism evidence="4 5">
    <name type="scientific">Exilibacterium tricleocarpae</name>
    <dbReference type="NCBI Taxonomy" id="2591008"/>
    <lineage>
        <taxon>Bacteria</taxon>
        <taxon>Pseudomonadati</taxon>
        <taxon>Pseudomonadota</taxon>
        <taxon>Gammaproteobacteria</taxon>
        <taxon>Cellvibrionales</taxon>
        <taxon>Cellvibrionaceae</taxon>
        <taxon>Exilibacterium</taxon>
    </lineage>
</organism>
<dbReference type="InterPro" id="IPR003362">
    <property type="entry name" value="Bact_transf"/>
</dbReference>
<evidence type="ECO:0000256" key="2">
    <source>
        <dbReference type="SAM" id="Phobius"/>
    </source>
</evidence>
<comment type="caution">
    <text evidence="4">The sequence shown here is derived from an EMBL/GenBank/DDBJ whole genome shotgun (WGS) entry which is preliminary data.</text>
</comment>
<keyword evidence="4" id="KW-0808">Transferase</keyword>
<reference evidence="4 5" key="1">
    <citation type="submission" date="2019-06" db="EMBL/GenBank/DDBJ databases">
        <title>Whole genome sequence for Cellvibrionaceae sp. R142.</title>
        <authorList>
            <person name="Wang G."/>
        </authorList>
    </citation>
    <scope>NUCLEOTIDE SEQUENCE [LARGE SCALE GENOMIC DNA]</scope>
    <source>
        <strain evidence="4 5">R142</strain>
    </source>
</reference>
<dbReference type="OrthoDB" id="9808602at2"/>
<evidence type="ECO:0000256" key="1">
    <source>
        <dbReference type="ARBA" id="ARBA00006464"/>
    </source>
</evidence>
<evidence type="ECO:0000259" key="3">
    <source>
        <dbReference type="Pfam" id="PF02397"/>
    </source>
</evidence>
<gene>
    <name evidence="4" type="ORF">FKG94_06145</name>
</gene>
<dbReference type="EMBL" id="VHSG01000006">
    <property type="protein sequence ID" value="TQV84236.1"/>
    <property type="molecule type" value="Genomic_DNA"/>
</dbReference>
<evidence type="ECO:0000313" key="4">
    <source>
        <dbReference type="EMBL" id="TQV84236.1"/>
    </source>
</evidence>
<accession>A0A545U461</accession>
<comment type="similarity">
    <text evidence="1">Belongs to the bacterial sugar transferase family.</text>
</comment>
<keyword evidence="2" id="KW-0472">Membrane</keyword>
<keyword evidence="5" id="KW-1185">Reference proteome</keyword>
<dbReference type="Pfam" id="PF02397">
    <property type="entry name" value="Bac_transf"/>
    <property type="match status" value="1"/>
</dbReference>
<dbReference type="AlphaFoldDB" id="A0A545U461"/>
<dbReference type="Proteomes" id="UP000319732">
    <property type="component" value="Unassembled WGS sequence"/>
</dbReference>
<dbReference type="RefSeq" id="WP_142903316.1">
    <property type="nucleotide sequence ID" value="NZ_ML660089.1"/>
</dbReference>
<feature type="domain" description="Bacterial sugar transferase" evidence="3">
    <location>
        <begin position="16"/>
        <end position="185"/>
    </location>
</feature>
<protein>
    <submittedName>
        <fullName evidence="4">Sugar transferase</fullName>
    </submittedName>
</protein>
<keyword evidence="2" id="KW-0812">Transmembrane</keyword>
<feature type="transmembrane region" description="Helical" evidence="2">
    <location>
        <begin position="20"/>
        <end position="43"/>
    </location>
</feature>
<sequence length="201" mass="22401">MKNHHESVKNRRLVLRFLDLVLSLLGIILTIPIMAAILVLTFFDSGSPLFFQKRLGRHKKQFTLVKFRTMRIGTPSIGTHLVPATSTTKLGNLLRKSKLDELPQLFNVLLGHMSLVGPRPGLPSQIQLTLEREKRGVFDVRPGITGLAQVKNIDMSTPKKLAIYDSIMITKLNILLYVRIISTTALGRGAGDKITPTRGQL</sequence>
<dbReference type="GO" id="GO:0016780">
    <property type="term" value="F:phosphotransferase activity, for other substituted phosphate groups"/>
    <property type="evidence" value="ECO:0007669"/>
    <property type="project" value="TreeGrafter"/>
</dbReference>
<dbReference type="PANTHER" id="PTHR30576:SF10">
    <property type="entry name" value="SLL5057 PROTEIN"/>
    <property type="match status" value="1"/>
</dbReference>
<keyword evidence="2" id="KW-1133">Transmembrane helix</keyword>
<evidence type="ECO:0000313" key="5">
    <source>
        <dbReference type="Proteomes" id="UP000319732"/>
    </source>
</evidence>
<dbReference type="PANTHER" id="PTHR30576">
    <property type="entry name" value="COLANIC BIOSYNTHESIS UDP-GLUCOSE LIPID CARRIER TRANSFERASE"/>
    <property type="match status" value="1"/>
</dbReference>
<proteinExistence type="inferred from homology"/>